<evidence type="ECO:0000313" key="1">
    <source>
        <dbReference type="EMBL" id="MBB4936096.1"/>
    </source>
</evidence>
<accession>A0A7W7RQ51</accession>
<comment type="caution">
    <text evidence="1">The sequence shown here is derived from an EMBL/GenBank/DDBJ whole genome shotgun (WGS) entry which is preliminary data.</text>
</comment>
<dbReference type="Proteomes" id="UP000534286">
    <property type="component" value="Unassembled WGS sequence"/>
</dbReference>
<reference evidence="1 2" key="1">
    <citation type="submission" date="2020-08" db="EMBL/GenBank/DDBJ databases">
        <title>Sequencing the genomes of 1000 actinobacteria strains.</title>
        <authorList>
            <person name="Klenk H.-P."/>
        </authorList>
    </citation>
    <scope>NUCLEOTIDE SEQUENCE [LARGE SCALE GENOMIC DNA]</scope>
    <source>
        <strain evidence="1 2">DSM 43023</strain>
    </source>
</reference>
<protein>
    <submittedName>
        <fullName evidence="1">Uncharacterized protein</fullName>
    </submittedName>
</protein>
<evidence type="ECO:0000313" key="2">
    <source>
        <dbReference type="Proteomes" id="UP000534286"/>
    </source>
</evidence>
<dbReference type="AlphaFoldDB" id="A0A7W7RQ51"/>
<sequence>MPLFDQTWDALGGRNRSRSHREPLGFGLPGVDEMLVTAIVSGVVTTVLMDVGKDVGSWTGRLIGRLRRRPRELPEGPPPLPPARLAEIRKVAYRKARRIGISETQADALADAVVSELARKPS</sequence>
<proteinExistence type="predicted"/>
<keyword evidence="2" id="KW-1185">Reference proteome</keyword>
<dbReference type="RefSeq" id="WP_184752438.1">
    <property type="nucleotide sequence ID" value="NZ_BAABEK010000002.1"/>
</dbReference>
<gene>
    <name evidence="1" type="ORF">FHR32_000401</name>
</gene>
<organism evidence="1 2">
    <name type="scientific">Streptosporangium album</name>
    <dbReference type="NCBI Taxonomy" id="47479"/>
    <lineage>
        <taxon>Bacteria</taxon>
        <taxon>Bacillati</taxon>
        <taxon>Actinomycetota</taxon>
        <taxon>Actinomycetes</taxon>
        <taxon>Streptosporangiales</taxon>
        <taxon>Streptosporangiaceae</taxon>
        <taxon>Streptosporangium</taxon>
    </lineage>
</organism>
<dbReference type="EMBL" id="JACHJU010000001">
    <property type="protein sequence ID" value="MBB4936096.1"/>
    <property type="molecule type" value="Genomic_DNA"/>
</dbReference>
<name>A0A7W7RQ51_9ACTN</name>